<dbReference type="Proteomes" id="UP000577891">
    <property type="component" value="Unassembled WGS sequence"/>
</dbReference>
<organism evidence="1 2">
    <name type="scientific">Gluconacetobacter asukensis</name>
    <dbReference type="NCBI Taxonomy" id="1017181"/>
    <lineage>
        <taxon>Bacteria</taxon>
        <taxon>Pseudomonadati</taxon>
        <taxon>Pseudomonadota</taxon>
        <taxon>Alphaproteobacteria</taxon>
        <taxon>Acetobacterales</taxon>
        <taxon>Acetobacteraceae</taxon>
        <taxon>Gluconacetobacter</taxon>
    </lineage>
</organism>
<name>A0A7W4J198_9PROT</name>
<sequence length="229" mass="25846">MTDHPMLFNAPMVRALLEGRKTQTRRVMKGQPDFDGCPHIGTYHPTIVMRNGEEGPGEEVFGATFDEWAIKAPARPGDSIWVRETWGLNHQDYMTEIPKARPGDLLDYHLVHFATEDDPEILNEMPRRPSLHMPRWASRLTLVVTDVRAQRLQEISRADALAEGVQRVGGGALRWEQYSAIDGQAAFSPEAAFALLFNSINGPDSWEANPWVWALTFEVQQRNIDEVAA</sequence>
<dbReference type="EMBL" id="JABEQE010000010">
    <property type="protein sequence ID" value="MBB2172840.1"/>
    <property type="molecule type" value="Genomic_DNA"/>
</dbReference>
<evidence type="ECO:0000313" key="2">
    <source>
        <dbReference type="Proteomes" id="UP000577891"/>
    </source>
</evidence>
<evidence type="ECO:0000313" key="1">
    <source>
        <dbReference type="EMBL" id="MBB2172840.1"/>
    </source>
</evidence>
<evidence type="ECO:0008006" key="3">
    <source>
        <dbReference type="Google" id="ProtNLM"/>
    </source>
</evidence>
<accession>A0A7W4J198</accession>
<gene>
    <name evidence="1" type="ORF">HLH35_12045</name>
</gene>
<reference evidence="1 2" key="1">
    <citation type="submission" date="2020-04" db="EMBL/GenBank/DDBJ databases">
        <title>Description of novel Gluconacetobacter.</title>
        <authorList>
            <person name="Sombolestani A."/>
        </authorList>
    </citation>
    <scope>NUCLEOTIDE SEQUENCE [LARGE SCALE GENOMIC DNA]</scope>
    <source>
        <strain evidence="1 2">LMG 27724</strain>
    </source>
</reference>
<protein>
    <recommendedName>
        <fullName evidence="3">Morphogenetic protein</fullName>
    </recommendedName>
</protein>
<keyword evidence="2" id="KW-1185">Reference proteome</keyword>
<dbReference type="AlphaFoldDB" id="A0A7W4J198"/>
<dbReference type="RefSeq" id="WP_182979367.1">
    <property type="nucleotide sequence ID" value="NZ_BAABGB010000005.1"/>
</dbReference>
<proteinExistence type="predicted"/>
<comment type="caution">
    <text evidence="1">The sequence shown here is derived from an EMBL/GenBank/DDBJ whole genome shotgun (WGS) entry which is preliminary data.</text>
</comment>